<dbReference type="HOGENOM" id="CLU_058765_0_0_5"/>
<keyword evidence="2" id="KW-1185">Reference proteome</keyword>
<evidence type="ECO:0000313" key="1">
    <source>
        <dbReference type="EMBL" id="AHE53783.1"/>
    </source>
</evidence>
<accession>W0ABU1</accession>
<organism evidence="1 2">
    <name type="scientific">Sphingomonas sanxanigenens DSM 19645 = NX02</name>
    <dbReference type="NCBI Taxonomy" id="1123269"/>
    <lineage>
        <taxon>Bacteria</taxon>
        <taxon>Pseudomonadati</taxon>
        <taxon>Pseudomonadota</taxon>
        <taxon>Alphaproteobacteria</taxon>
        <taxon>Sphingomonadales</taxon>
        <taxon>Sphingomonadaceae</taxon>
        <taxon>Sphingomonas</taxon>
    </lineage>
</organism>
<dbReference type="CDD" id="cd01462">
    <property type="entry name" value="VWA_YIEM_type"/>
    <property type="match status" value="1"/>
</dbReference>
<evidence type="ECO:0000313" key="2">
    <source>
        <dbReference type="Proteomes" id="UP000018851"/>
    </source>
</evidence>
<dbReference type="OrthoDB" id="9789979at2"/>
<dbReference type="PANTHER" id="PTHR30634">
    <property type="entry name" value="OUTER MEMBRANE LOLAB LIPOPROTEIN INSERTION APPARATUS"/>
    <property type="match status" value="1"/>
</dbReference>
<dbReference type="RefSeq" id="WP_025292012.1">
    <property type="nucleotide sequence ID" value="NZ_CP006644.1"/>
</dbReference>
<dbReference type="eggNOG" id="COG2425">
    <property type="taxonomic scope" value="Bacteria"/>
</dbReference>
<dbReference type="PATRIC" id="fig|1123269.5.peg.2002"/>
<dbReference type="Pfam" id="PF05762">
    <property type="entry name" value="VWA_CoxE"/>
    <property type="match status" value="1"/>
</dbReference>
<dbReference type="SUPFAM" id="SSF53300">
    <property type="entry name" value="vWA-like"/>
    <property type="match status" value="1"/>
</dbReference>
<dbReference type="AlphaFoldDB" id="W0ABU1"/>
<reference evidence="1 2" key="1">
    <citation type="submission" date="2013-07" db="EMBL/GenBank/DDBJ databases">
        <title>Completed genome of Sphingomonas sanxanigenens NX02.</title>
        <authorList>
            <person name="Ma T."/>
            <person name="Huang H."/>
            <person name="Wu M."/>
            <person name="Li X."/>
            <person name="Li G."/>
        </authorList>
    </citation>
    <scope>NUCLEOTIDE SEQUENCE [LARGE SCALE GENOMIC DNA]</scope>
    <source>
        <strain evidence="1 2">NX02</strain>
    </source>
</reference>
<dbReference type="InterPro" id="IPR050458">
    <property type="entry name" value="LolB"/>
</dbReference>
<dbReference type="Proteomes" id="UP000018851">
    <property type="component" value="Chromosome"/>
</dbReference>
<sequence>MTDERNRRWTLALGVDEDEAGLSDRDQRLSSALTALYGEGEDAKKGKGGLGGSAPRVAKWLGDIREFFPSPVVQVIQKDAFERKGLRQMLLQPEFLATVEADVNLVADLVSLRSVMPEKTKETARQVIGKVVAALMERLERKTADAIRGALDRSRRTNRPRFADIDWPRTIRANLQHYQAEHKTVVPERLIGFMRQQRRIVDLDEVVLCVDQSGSMASSVVYASIFAAVMASLPVVATKLVCFDTAIVDLTEELADPVEVLFGVQLGGGTDINAAVAYCEQRIERPSKAHLVLISDMYEGGDAEELVGRVQRLLLLGVNVIVLLALTDTGRPSYDPHLSARVAAMGVPVFACTPDQFPDLMATALRREDIHAWAADADIKLVRGED</sequence>
<dbReference type="InterPro" id="IPR036465">
    <property type="entry name" value="vWFA_dom_sf"/>
</dbReference>
<gene>
    <name evidence="1" type="ORF">NX02_10330</name>
</gene>
<dbReference type="STRING" id="1123269.NX02_10330"/>
<dbReference type="KEGG" id="ssan:NX02_10330"/>
<dbReference type="PANTHER" id="PTHR30634:SF16">
    <property type="entry name" value="OUTER-MEMBRANE LIPOPROTEIN LOLB"/>
    <property type="match status" value="1"/>
</dbReference>
<name>W0ABU1_9SPHN</name>
<dbReference type="Gene3D" id="3.40.50.410">
    <property type="entry name" value="von Willebrand factor, type A domain"/>
    <property type="match status" value="1"/>
</dbReference>
<proteinExistence type="predicted"/>
<dbReference type="EMBL" id="CP006644">
    <property type="protein sequence ID" value="AHE53783.1"/>
    <property type="molecule type" value="Genomic_DNA"/>
</dbReference>
<dbReference type="InterPro" id="IPR008912">
    <property type="entry name" value="Uncharacterised_CoxE"/>
</dbReference>
<protein>
    <submittedName>
        <fullName evidence="1">von Willebrand factor A</fullName>
    </submittedName>
</protein>